<evidence type="ECO:0000256" key="8">
    <source>
        <dbReference type="ARBA" id="ARBA00023049"/>
    </source>
</evidence>
<dbReference type="InterPro" id="IPR007863">
    <property type="entry name" value="Peptidase_M16_C"/>
</dbReference>
<dbReference type="Pfam" id="PF22516">
    <property type="entry name" value="PreP_C"/>
    <property type="match status" value="1"/>
</dbReference>
<keyword evidence="6" id="KW-0378">Hydrolase</keyword>
<dbReference type="Pfam" id="PF05193">
    <property type="entry name" value="Peptidase_M16_C"/>
    <property type="match status" value="1"/>
</dbReference>
<evidence type="ECO:0000256" key="9">
    <source>
        <dbReference type="ARBA" id="ARBA00023128"/>
    </source>
</evidence>
<dbReference type="InterPro" id="IPR013578">
    <property type="entry name" value="Peptidase_M16C_assoc"/>
</dbReference>
<dbReference type="InterPro" id="IPR011765">
    <property type="entry name" value="Pept_M16_N"/>
</dbReference>
<evidence type="ECO:0000256" key="3">
    <source>
        <dbReference type="ARBA" id="ARBA00007575"/>
    </source>
</evidence>
<dbReference type="GO" id="GO:0046872">
    <property type="term" value="F:metal ion binding"/>
    <property type="evidence" value="ECO:0007669"/>
    <property type="project" value="UniProtKB-KW"/>
</dbReference>
<keyword evidence="5" id="KW-0479">Metal-binding</keyword>
<comment type="similarity">
    <text evidence="3">Belongs to the peptidase M16 family. PreP subfamily.</text>
</comment>
<keyword evidence="4" id="KW-0645">Protease</keyword>
<dbReference type="InterPro" id="IPR055130">
    <property type="entry name" value="PreP_C"/>
</dbReference>
<evidence type="ECO:0000256" key="4">
    <source>
        <dbReference type="ARBA" id="ARBA00022670"/>
    </source>
</evidence>
<evidence type="ECO:0000313" key="11">
    <source>
        <dbReference type="EMBL" id="CAD8516594.1"/>
    </source>
</evidence>
<evidence type="ECO:0000259" key="10">
    <source>
        <dbReference type="SMART" id="SM01264"/>
    </source>
</evidence>
<proteinExistence type="inferred from homology"/>
<gene>
    <name evidence="11" type="ORF">MCOM1403_LOCUS4020</name>
</gene>
<evidence type="ECO:0000256" key="5">
    <source>
        <dbReference type="ARBA" id="ARBA00022723"/>
    </source>
</evidence>
<keyword evidence="9" id="KW-0496">Mitochondrion</keyword>
<dbReference type="FunFam" id="3.30.830.10:FF:000009">
    <property type="entry name" value="Presequence protease, mitochondrial"/>
    <property type="match status" value="1"/>
</dbReference>
<dbReference type="GO" id="GO:0016485">
    <property type="term" value="P:protein processing"/>
    <property type="evidence" value="ECO:0007669"/>
    <property type="project" value="TreeGrafter"/>
</dbReference>
<dbReference type="GO" id="GO:0005739">
    <property type="term" value="C:mitochondrion"/>
    <property type="evidence" value="ECO:0007669"/>
    <property type="project" value="UniProtKB-SubCell"/>
</dbReference>
<dbReference type="Gene3D" id="3.30.830.10">
    <property type="entry name" value="Metalloenzyme, LuxS/M16 peptidase-like"/>
    <property type="match status" value="4"/>
</dbReference>
<dbReference type="GO" id="GO:0004222">
    <property type="term" value="F:metalloendopeptidase activity"/>
    <property type="evidence" value="ECO:0007669"/>
    <property type="project" value="TreeGrafter"/>
</dbReference>
<keyword evidence="7" id="KW-0862">Zinc</keyword>
<dbReference type="Pfam" id="PF00675">
    <property type="entry name" value="Peptidase_M16"/>
    <property type="match status" value="1"/>
</dbReference>
<sequence>MASSMMMTTTRALAPVAARSASRGVRAAVRAGPSRGFAPSFGARRSVYCKAVEAPVNPTELNPPANLHGFELVREDYVAEYDSKVFFFRHTKTGAEVMSLSNDDENKCFGVTLRTPPANSTGIPHILEHSVLCGSRKYPIKEPFVELIKGSLNTFLNAMTYPDRTCYPVASCNLQDFRNLVDVYLDAVFHPRCVDNEKTFQQEGWHYELDAPDQEMTFKGVVYNEMKGVYSSPDSVLAREAQQALFPENTYGVDSGGDPTVIPQLTFAEFRDFHGKFYHPSNSRMWFYGDDDVEDRLKILDSFLSEFDRKEIDSTIATQKYFTEPKRVVASYVAGEGEEAEKSFVQVNWLLNDGPFDTETALAVGFLDNLLLGSPAAPLRMALEESGLGEAIVGYGLEDELRQPTFAIGLKGVAKEDIPKVESLITETIAKIAEEGFTQAAIDSSVNSIEFAMRENNTGRFPRGLSLMLRSLSAWLYEGDPVEILRFEEPLSKLKARMAKEDVFTPLIKKMLIDNTHKVTIELNPDKELGKVQDEEEKAKVAAYRAGLSPEEIEKVVADTEELKRLQETPDSPEALACVPALDITDIPKEAKSIPTDVSTVGATTMLTHDIFTNDILYAEHLMDLHAVPMDLMPLVPLWCRAMQRMGTSKRSFVDFDQLVGATTGGFSLSPFTSSIRGSDDVSAYLVLRGKSTSAQAGQLHDLMAEMMLEAKLDDKEIFKQLVLESRASMESRVQSGGHSVAAGRLDAMDSVAGYVSEQLGGLAQLEHLKTLAKRIDGDWDGVVADLERIRAALVSRAGSVTNLTADEKTLEATAGAVRSFLDALPAEGTGAATEAWSKDLVLPPVNELITVPTQVNYVGKGANLYKSGYELHGSAYVINKLLGTTWLWDRVRVSGGAYGGFSDFDSHSGMFSYLSYRDPNLLKTIANYDGTVEFLKDISLDKDELTKAIVGTMGDLDSYQLPDAKGYTALMRHLLKVKDEERQQRREEVLATTEKDFKKFGEVLEATRAPEARVCAVVSPDAAEAAMKERPDLDFKVTSVM</sequence>
<dbReference type="InterPro" id="IPR011249">
    <property type="entry name" value="Metalloenz_LuxS/M16"/>
</dbReference>
<dbReference type="PANTHER" id="PTHR43016:SF13">
    <property type="entry name" value="PRESEQUENCE PROTEASE, MITOCHONDRIAL"/>
    <property type="match status" value="1"/>
</dbReference>
<feature type="domain" description="Peptidase M16C associated" evidence="10">
    <location>
        <begin position="523"/>
        <end position="772"/>
    </location>
</feature>
<dbReference type="Pfam" id="PF08367">
    <property type="entry name" value="M16C_assoc"/>
    <property type="match status" value="1"/>
</dbReference>
<dbReference type="AlphaFoldDB" id="A0A7S0IBA9"/>
<protein>
    <recommendedName>
        <fullName evidence="10">Peptidase M16C associated domain-containing protein</fullName>
    </recommendedName>
</protein>
<keyword evidence="8" id="KW-0482">Metalloprotease</keyword>
<dbReference type="EMBL" id="HBEQ01005098">
    <property type="protein sequence ID" value="CAD8516594.1"/>
    <property type="molecule type" value="Transcribed_RNA"/>
</dbReference>
<reference evidence="11" key="1">
    <citation type="submission" date="2021-01" db="EMBL/GenBank/DDBJ databases">
        <authorList>
            <person name="Corre E."/>
            <person name="Pelletier E."/>
            <person name="Niang G."/>
            <person name="Scheremetjew M."/>
            <person name="Finn R."/>
            <person name="Kale V."/>
            <person name="Holt S."/>
            <person name="Cochrane G."/>
            <person name="Meng A."/>
            <person name="Brown T."/>
            <person name="Cohen L."/>
        </authorList>
    </citation>
    <scope>NUCLEOTIDE SEQUENCE</scope>
    <source>
        <strain evidence="11">CCMP1723</strain>
    </source>
</reference>
<organism evidence="11">
    <name type="scientific">Micromonas pusilla</name>
    <name type="common">Picoplanktonic green alga</name>
    <name type="synonym">Chromulina pusilla</name>
    <dbReference type="NCBI Taxonomy" id="38833"/>
    <lineage>
        <taxon>Eukaryota</taxon>
        <taxon>Viridiplantae</taxon>
        <taxon>Chlorophyta</taxon>
        <taxon>Mamiellophyceae</taxon>
        <taxon>Mamiellales</taxon>
        <taxon>Mamiellaceae</taxon>
        <taxon>Micromonas</taxon>
    </lineage>
</organism>
<evidence type="ECO:0000256" key="6">
    <source>
        <dbReference type="ARBA" id="ARBA00022801"/>
    </source>
</evidence>
<accession>A0A7S0IBA9</accession>
<evidence type="ECO:0000256" key="7">
    <source>
        <dbReference type="ARBA" id="ARBA00022833"/>
    </source>
</evidence>
<comment type="cofactor">
    <cofactor evidence="1">
        <name>Zn(2+)</name>
        <dbReference type="ChEBI" id="CHEBI:29105"/>
    </cofactor>
</comment>
<dbReference type="SMART" id="SM01264">
    <property type="entry name" value="M16C_associated"/>
    <property type="match status" value="1"/>
</dbReference>
<evidence type="ECO:0000256" key="2">
    <source>
        <dbReference type="ARBA" id="ARBA00004173"/>
    </source>
</evidence>
<dbReference type="FunFam" id="3.30.830.10:FF:000034">
    <property type="entry name" value="presequence protease 1, chloroplastic/mitochondrial"/>
    <property type="match status" value="1"/>
</dbReference>
<evidence type="ECO:0000256" key="1">
    <source>
        <dbReference type="ARBA" id="ARBA00001947"/>
    </source>
</evidence>
<name>A0A7S0IBA9_MICPS</name>
<dbReference type="PANTHER" id="PTHR43016">
    <property type="entry name" value="PRESEQUENCE PROTEASE"/>
    <property type="match status" value="1"/>
</dbReference>
<dbReference type="SUPFAM" id="SSF63411">
    <property type="entry name" value="LuxS/MPP-like metallohydrolase"/>
    <property type="match status" value="4"/>
</dbReference>
<comment type="subcellular location">
    <subcellularLocation>
        <location evidence="2">Mitochondrion</location>
    </subcellularLocation>
</comment>